<dbReference type="NCBIfam" id="TIGR00756">
    <property type="entry name" value="PPR"/>
    <property type="match status" value="1"/>
</dbReference>
<dbReference type="AlphaFoldDB" id="A0A6A2Y8G4"/>
<dbReference type="Proteomes" id="UP000436088">
    <property type="component" value="Unassembled WGS sequence"/>
</dbReference>
<proteinExistence type="inferred from homology"/>
<dbReference type="PANTHER" id="PTHR47447">
    <property type="entry name" value="OS03G0856100 PROTEIN"/>
    <property type="match status" value="1"/>
</dbReference>
<sequence>MIAVSLTLSIPPPWNHHRLRPTPPLIKCESGGVPLPKQGHRFLSSLASTADVDDPITTNRLIKKFVASSPKSIALNALSHLLSPRNCHPHLSDLAFPLYTRITETSWYLWNPKLVAELIPLLYIQGKHDESEALISQAVSKLKSRERDLVQFYCNLIESCSKHESKQGFNEAYCYLSELVRNSSSVYVKRQGYKSMVSSLCEMGQPDEAENVVEDMRKNGVKPSLFEFSSLAAKNESFGNSFLSKDLQFCLEFMSCDHVFVLDEVMEWTDLELKLDLHGMHLGSAYVIMLLWIEEMKRRFKVEECVIPAQITIVCGSGKHSSVRGESPVKILIKEMMIRMKSPMKIDWKNIGCFIAKGQVVKNWLSQLM</sequence>
<gene>
    <name evidence="5" type="ORF">F3Y22_tig00112206pilonHSYRG00013</name>
</gene>
<feature type="repeat" description="PPR" evidence="3">
    <location>
        <begin position="189"/>
        <end position="223"/>
    </location>
</feature>
<dbReference type="SUPFAM" id="SSF160443">
    <property type="entry name" value="SMR domain-like"/>
    <property type="match status" value="1"/>
</dbReference>
<keyword evidence="2" id="KW-0677">Repeat</keyword>
<name>A0A6A2Y8G4_HIBSY</name>
<dbReference type="Gene3D" id="3.30.1370.110">
    <property type="match status" value="1"/>
</dbReference>
<evidence type="ECO:0000256" key="2">
    <source>
        <dbReference type="ARBA" id="ARBA00022737"/>
    </source>
</evidence>
<evidence type="ECO:0000259" key="4">
    <source>
        <dbReference type="PROSITE" id="PS50828"/>
    </source>
</evidence>
<evidence type="ECO:0000313" key="5">
    <source>
        <dbReference type="EMBL" id="KAE8669939.1"/>
    </source>
</evidence>
<dbReference type="Gene3D" id="1.25.40.10">
    <property type="entry name" value="Tetratricopeptide repeat domain"/>
    <property type="match status" value="1"/>
</dbReference>
<accession>A0A6A2Y8G4</accession>
<keyword evidence="6" id="KW-1185">Reference proteome</keyword>
<comment type="similarity">
    <text evidence="1">Belongs to the PPR family. P subfamily.</text>
</comment>
<feature type="domain" description="Smr" evidence="4">
    <location>
        <begin position="275"/>
        <end position="359"/>
    </location>
</feature>
<evidence type="ECO:0000313" key="6">
    <source>
        <dbReference type="Proteomes" id="UP000436088"/>
    </source>
</evidence>
<comment type="caution">
    <text evidence="5">The sequence shown here is derived from an EMBL/GenBank/DDBJ whole genome shotgun (WGS) entry which is preliminary data.</text>
</comment>
<organism evidence="5 6">
    <name type="scientific">Hibiscus syriacus</name>
    <name type="common">Rose of Sharon</name>
    <dbReference type="NCBI Taxonomy" id="106335"/>
    <lineage>
        <taxon>Eukaryota</taxon>
        <taxon>Viridiplantae</taxon>
        <taxon>Streptophyta</taxon>
        <taxon>Embryophyta</taxon>
        <taxon>Tracheophyta</taxon>
        <taxon>Spermatophyta</taxon>
        <taxon>Magnoliopsida</taxon>
        <taxon>eudicotyledons</taxon>
        <taxon>Gunneridae</taxon>
        <taxon>Pentapetalae</taxon>
        <taxon>rosids</taxon>
        <taxon>malvids</taxon>
        <taxon>Malvales</taxon>
        <taxon>Malvaceae</taxon>
        <taxon>Malvoideae</taxon>
        <taxon>Hibiscus</taxon>
    </lineage>
</organism>
<reference evidence="5" key="1">
    <citation type="submission" date="2019-09" db="EMBL/GenBank/DDBJ databases">
        <title>Draft genome information of white flower Hibiscus syriacus.</title>
        <authorList>
            <person name="Kim Y.-M."/>
        </authorList>
    </citation>
    <scope>NUCLEOTIDE SEQUENCE [LARGE SCALE GENOMIC DNA]</scope>
    <source>
        <strain evidence="5">YM2019G1</strain>
    </source>
</reference>
<evidence type="ECO:0000256" key="1">
    <source>
        <dbReference type="ARBA" id="ARBA00007626"/>
    </source>
</evidence>
<protein>
    <submittedName>
        <fullName evidence="5">Mitochondrial editing factor 9 isoform 1</fullName>
    </submittedName>
</protein>
<dbReference type="InterPro" id="IPR002885">
    <property type="entry name" value="PPR_rpt"/>
</dbReference>
<evidence type="ECO:0000256" key="3">
    <source>
        <dbReference type="PROSITE-ProRule" id="PRU00708"/>
    </source>
</evidence>
<dbReference type="SMART" id="SM00463">
    <property type="entry name" value="SMR"/>
    <property type="match status" value="1"/>
</dbReference>
<dbReference type="InterPro" id="IPR036063">
    <property type="entry name" value="Smr_dom_sf"/>
</dbReference>
<dbReference type="InterPro" id="IPR011990">
    <property type="entry name" value="TPR-like_helical_dom_sf"/>
</dbReference>
<dbReference type="PROSITE" id="PS51375">
    <property type="entry name" value="PPR"/>
    <property type="match status" value="1"/>
</dbReference>
<dbReference type="Pfam" id="PF01535">
    <property type="entry name" value="PPR"/>
    <property type="match status" value="1"/>
</dbReference>
<dbReference type="InterPro" id="IPR002625">
    <property type="entry name" value="Smr_dom"/>
</dbReference>
<dbReference type="PANTHER" id="PTHR47447:SF15">
    <property type="entry name" value="OS02G0120000 PROTEIN"/>
    <property type="match status" value="1"/>
</dbReference>
<dbReference type="EMBL" id="VEPZ02001516">
    <property type="protein sequence ID" value="KAE8669939.1"/>
    <property type="molecule type" value="Genomic_DNA"/>
</dbReference>
<dbReference type="PROSITE" id="PS50828">
    <property type="entry name" value="SMR"/>
    <property type="match status" value="1"/>
</dbReference>